<dbReference type="OrthoDB" id="10002200at2"/>
<feature type="transmembrane region" description="Helical" evidence="2">
    <location>
        <begin position="26"/>
        <end position="45"/>
    </location>
</feature>
<dbReference type="Proteomes" id="UP001515100">
    <property type="component" value="Unassembled WGS sequence"/>
</dbReference>
<dbReference type="AlphaFoldDB" id="A0A641APC2"/>
<keyword evidence="2" id="KW-1133">Transmembrane helix</keyword>
<evidence type="ECO:0000256" key="1">
    <source>
        <dbReference type="SAM" id="MobiDB-lite"/>
    </source>
</evidence>
<comment type="caution">
    <text evidence="3">The sequence shown here is derived from an EMBL/GenBank/DDBJ whole genome shotgun (WGS) entry which is preliminary data.</text>
</comment>
<keyword evidence="4" id="KW-1185">Reference proteome</keyword>
<reference evidence="3" key="1">
    <citation type="submission" date="2019-09" db="EMBL/GenBank/DDBJ databases">
        <authorList>
            <person name="Li J."/>
        </authorList>
    </citation>
    <scope>NUCLEOTIDE SEQUENCE [LARGE SCALE GENOMIC DNA]</scope>
    <source>
        <strain evidence="3">NRBC 14897</strain>
    </source>
</reference>
<evidence type="ECO:0000256" key="2">
    <source>
        <dbReference type="SAM" id="Phobius"/>
    </source>
</evidence>
<keyword evidence="2" id="KW-0472">Membrane</keyword>
<feature type="region of interest" description="Disordered" evidence="1">
    <location>
        <begin position="184"/>
        <end position="215"/>
    </location>
</feature>
<keyword evidence="2" id="KW-0812">Transmembrane</keyword>
<accession>A0A641APC2</accession>
<dbReference type="EMBL" id="SDPP02000001">
    <property type="protein sequence ID" value="KAA1379946.1"/>
    <property type="molecule type" value="Genomic_DNA"/>
</dbReference>
<evidence type="ECO:0000313" key="4">
    <source>
        <dbReference type="Proteomes" id="UP001515100"/>
    </source>
</evidence>
<dbReference type="RefSeq" id="WP_129179949.1">
    <property type="nucleotide sequence ID" value="NZ_JAGIOG010000001.1"/>
</dbReference>
<protein>
    <recommendedName>
        <fullName evidence="5">PH domain-containing protein</fullName>
    </recommendedName>
</protein>
<gene>
    <name evidence="3" type="ORF">ESP62_001665</name>
</gene>
<sequence length="324" mass="34187">MKAAGAAVLVAGPVGAVGFINIGPEVGIPVAAVTAVVTVAILLVVRLTLPTQLTVTVTPSDITMRSYGRTRTIVRDERTRAAAMRLLLQWGIASNYLVVAGTGRPFKLNIDMWADEDLADLLTHIPVQCSEPLQVTPKEAQREFPGLLGFGVVHPNRAAVLAVVAFIVLVLAVYGVITALGSGDDGDDRASAEPTYSARPQAADLSREAGGTQNRLQSDVQRLLGDDEDWEPADTTTSDCSTGGYSRIVSWTNRSPRYPYTQDDRAAVALAAAEADLQDRDVRLDGDAVVFMKYANDTTGATLTVAADEGAVTVTTASACTGLE</sequence>
<feature type="transmembrane region" description="Helical" evidence="2">
    <location>
        <begin position="158"/>
        <end position="177"/>
    </location>
</feature>
<name>A0A641APC2_9ACTN</name>
<evidence type="ECO:0000313" key="3">
    <source>
        <dbReference type="EMBL" id="KAA1379946.1"/>
    </source>
</evidence>
<evidence type="ECO:0008006" key="5">
    <source>
        <dbReference type="Google" id="ProtNLM"/>
    </source>
</evidence>
<proteinExistence type="predicted"/>
<organism evidence="3 4">
    <name type="scientific">Aeromicrobium fastidiosum</name>
    <dbReference type="NCBI Taxonomy" id="52699"/>
    <lineage>
        <taxon>Bacteria</taxon>
        <taxon>Bacillati</taxon>
        <taxon>Actinomycetota</taxon>
        <taxon>Actinomycetes</taxon>
        <taxon>Propionibacteriales</taxon>
        <taxon>Nocardioidaceae</taxon>
        <taxon>Aeromicrobium</taxon>
    </lineage>
</organism>